<keyword evidence="8 11" id="KW-1133">Transmembrane helix</keyword>
<dbReference type="OrthoDB" id="9782003at2"/>
<comment type="caution">
    <text evidence="13">The sequence shown here is derived from an EMBL/GenBank/DDBJ whole genome shotgun (WGS) entry which is preliminary data.</text>
</comment>
<dbReference type="InterPro" id="IPR036034">
    <property type="entry name" value="PDZ_sf"/>
</dbReference>
<evidence type="ECO:0000256" key="5">
    <source>
        <dbReference type="ARBA" id="ARBA00022692"/>
    </source>
</evidence>
<dbReference type="GO" id="GO:0016020">
    <property type="term" value="C:membrane"/>
    <property type="evidence" value="ECO:0007669"/>
    <property type="project" value="UniProtKB-SubCell"/>
</dbReference>
<dbReference type="Pfam" id="PF02163">
    <property type="entry name" value="Peptidase_M50"/>
    <property type="match status" value="1"/>
</dbReference>
<dbReference type="Proteomes" id="UP000021369">
    <property type="component" value="Unassembled WGS sequence"/>
</dbReference>
<dbReference type="PANTHER" id="PTHR42837:SF2">
    <property type="entry name" value="MEMBRANE METALLOPROTEASE ARASP2, CHLOROPLASTIC-RELATED"/>
    <property type="match status" value="1"/>
</dbReference>
<dbReference type="GO" id="GO:0006508">
    <property type="term" value="P:proteolysis"/>
    <property type="evidence" value="ECO:0007669"/>
    <property type="project" value="UniProtKB-KW"/>
</dbReference>
<evidence type="ECO:0000256" key="7">
    <source>
        <dbReference type="ARBA" id="ARBA00022833"/>
    </source>
</evidence>
<dbReference type="RefSeq" id="WP_037290261.1">
    <property type="nucleotide sequence ID" value="NZ_JEOB01000004.1"/>
</dbReference>
<gene>
    <name evidence="13" type="ORF">RASY3_17490</name>
</gene>
<evidence type="ECO:0000256" key="10">
    <source>
        <dbReference type="ARBA" id="ARBA00023136"/>
    </source>
</evidence>
<comment type="cofactor">
    <cofactor evidence="1">
        <name>Zn(2+)</name>
        <dbReference type="ChEBI" id="CHEBI:29105"/>
    </cofactor>
</comment>
<dbReference type="GO" id="GO:0004222">
    <property type="term" value="F:metalloendopeptidase activity"/>
    <property type="evidence" value="ECO:0007669"/>
    <property type="project" value="InterPro"/>
</dbReference>
<evidence type="ECO:0000256" key="6">
    <source>
        <dbReference type="ARBA" id="ARBA00022801"/>
    </source>
</evidence>
<keyword evidence="14" id="KW-1185">Reference proteome</keyword>
<comment type="subcellular location">
    <subcellularLocation>
        <location evidence="2">Membrane</location>
        <topology evidence="2">Multi-pass membrane protein</topology>
    </subcellularLocation>
</comment>
<keyword evidence="6" id="KW-0378">Hydrolase</keyword>
<sequence>MSIIIAVIIFSLIITIHEFGHFIAAKSNGVKVNEFAIGMGPAIFKKKKGETLYAIRIFPIGGYCAMEGENTDSADGRAFCQKAVWRRMIIVVAGVCMNMILGLILLMVQAGMSDAIATTTVSKFEEKAVSQQTGLKVDDKIIAINGMRIFTSIDMSYKFSTDEDGIYDMVVVRNGERVSLKDVKLATSVNEEGQMRIHCDFWVKPQKVTAGSVVTQAFKQTATDARLIYISIADMIRGKYSLKDMSGPVGIVDSIGDVIDSERDEETGKIDWKSLIDSILYISSFITINVGVFNLLPLPALDGGRFIFLILEAIRRKPVPPEKEGLVHTVGLAAMLLLMVVITVSDITKLV</sequence>
<evidence type="ECO:0000256" key="11">
    <source>
        <dbReference type="SAM" id="Phobius"/>
    </source>
</evidence>
<evidence type="ECO:0000256" key="9">
    <source>
        <dbReference type="ARBA" id="ARBA00023049"/>
    </source>
</evidence>
<keyword evidence="5 11" id="KW-0812">Transmembrane</keyword>
<feature type="transmembrane region" description="Helical" evidence="11">
    <location>
        <begin position="325"/>
        <end position="344"/>
    </location>
</feature>
<evidence type="ECO:0000256" key="2">
    <source>
        <dbReference type="ARBA" id="ARBA00004141"/>
    </source>
</evidence>
<evidence type="ECO:0000313" key="14">
    <source>
        <dbReference type="Proteomes" id="UP000021369"/>
    </source>
</evidence>
<reference evidence="13 14" key="1">
    <citation type="submission" date="2013-06" db="EMBL/GenBank/DDBJ databases">
        <title>Rumen cellulosomics: divergent fiber-degrading strategies revealed by comparative genome-wide analysis of six Ruminococcal strains.</title>
        <authorList>
            <person name="Dassa B."/>
            <person name="Borovok I."/>
            <person name="Lamed R."/>
            <person name="Flint H."/>
            <person name="Yeoman C.J."/>
            <person name="White B."/>
            <person name="Bayer E.A."/>
        </authorList>
    </citation>
    <scope>NUCLEOTIDE SEQUENCE [LARGE SCALE GENOMIC DNA]</scope>
    <source>
        <strain evidence="13 14">SY3</strain>
    </source>
</reference>
<proteinExistence type="inferred from homology"/>
<organism evidence="13 14">
    <name type="scientific">Ruminococcus albus SY3</name>
    <dbReference type="NCBI Taxonomy" id="1341156"/>
    <lineage>
        <taxon>Bacteria</taxon>
        <taxon>Bacillati</taxon>
        <taxon>Bacillota</taxon>
        <taxon>Clostridia</taxon>
        <taxon>Eubacteriales</taxon>
        <taxon>Oscillospiraceae</taxon>
        <taxon>Ruminococcus</taxon>
    </lineage>
</organism>
<feature type="transmembrane region" description="Helical" evidence="11">
    <location>
        <begin position="279"/>
        <end position="296"/>
    </location>
</feature>
<dbReference type="EMBL" id="JEOB01000004">
    <property type="protein sequence ID" value="EXM38087.1"/>
    <property type="molecule type" value="Genomic_DNA"/>
</dbReference>
<dbReference type="PANTHER" id="PTHR42837">
    <property type="entry name" value="REGULATOR OF SIGMA-E PROTEASE RSEP"/>
    <property type="match status" value="1"/>
</dbReference>
<dbReference type="Gene3D" id="2.30.42.10">
    <property type="match status" value="1"/>
</dbReference>
<evidence type="ECO:0000256" key="4">
    <source>
        <dbReference type="ARBA" id="ARBA00022670"/>
    </source>
</evidence>
<keyword evidence="9" id="KW-0482">Metalloprotease</keyword>
<evidence type="ECO:0000313" key="13">
    <source>
        <dbReference type="EMBL" id="EXM38087.1"/>
    </source>
</evidence>
<dbReference type="PATRIC" id="fig|1341156.4.peg.3099"/>
<feature type="transmembrane region" description="Helical" evidence="11">
    <location>
        <begin position="88"/>
        <end position="108"/>
    </location>
</feature>
<feature type="domain" description="Peptidase M50" evidence="12">
    <location>
        <begin position="6"/>
        <end position="338"/>
    </location>
</feature>
<evidence type="ECO:0000256" key="1">
    <source>
        <dbReference type="ARBA" id="ARBA00001947"/>
    </source>
</evidence>
<keyword evidence="10 11" id="KW-0472">Membrane</keyword>
<protein>
    <submittedName>
        <fullName evidence="13">Peptidase</fullName>
    </submittedName>
</protein>
<evidence type="ECO:0000256" key="8">
    <source>
        <dbReference type="ARBA" id="ARBA00022989"/>
    </source>
</evidence>
<dbReference type="SUPFAM" id="SSF50156">
    <property type="entry name" value="PDZ domain-like"/>
    <property type="match status" value="1"/>
</dbReference>
<accession>A0A011UXZ5</accession>
<keyword evidence="4" id="KW-0645">Protease</keyword>
<evidence type="ECO:0000259" key="12">
    <source>
        <dbReference type="Pfam" id="PF02163"/>
    </source>
</evidence>
<dbReference type="CDD" id="cd06163">
    <property type="entry name" value="S2P-M50_PDZ_RseP-like"/>
    <property type="match status" value="1"/>
</dbReference>
<dbReference type="InterPro" id="IPR004387">
    <property type="entry name" value="Pept_M50_Zn"/>
</dbReference>
<dbReference type="InterPro" id="IPR008915">
    <property type="entry name" value="Peptidase_M50"/>
</dbReference>
<name>A0A011UXZ5_RUMAL</name>
<evidence type="ECO:0000256" key="3">
    <source>
        <dbReference type="ARBA" id="ARBA00007931"/>
    </source>
</evidence>
<keyword evidence="7" id="KW-0862">Zinc</keyword>
<dbReference type="AlphaFoldDB" id="A0A011UXZ5"/>
<comment type="similarity">
    <text evidence="3">Belongs to the peptidase M50B family.</text>
</comment>